<name>A0ABU3WT06_9NOCA</name>
<dbReference type="Proteomes" id="UP001275440">
    <property type="component" value="Unassembled WGS sequence"/>
</dbReference>
<accession>A0ABU3WT06</accession>
<evidence type="ECO:0000313" key="2">
    <source>
        <dbReference type="Proteomes" id="UP001275440"/>
    </source>
</evidence>
<protein>
    <submittedName>
        <fullName evidence="1">Uncharacterized protein</fullName>
    </submittedName>
</protein>
<reference evidence="1 2" key="1">
    <citation type="submission" date="2019-10" db="EMBL/GenBank/DDBJ databases">
        <title>Draft Genome Assembly of Rhodococcus zopfii DSM44189.</title>
        <authorList>
            <person name="Sutton J.M."/>
            <person name="Akob D.M."/>
            <person name="Bushman T.J."/>
        </authorList>
    </citation>
    <scope>NUCLEOTIDE SEQUENCE [LARGE SCALE GENOMIC DNA]</scope>
    <source>
        <strain evidence="1 2">DSM 44189</strain>
    </source>
</reference>
<sequence length="289" mass="31044">MTTPGQNAPDGAWQYGDRMGQDMAGMSQAAVIEMMTAAPRADLMKAVTGFNAAHGRLQSSAADLADGQNALRGRLDLLQGITAHGTSVMSKNWKVDVLNTWKTLPFDYQVGPATRVGFTSNALVLKGGGLWRVDVHAAVSGYTIGLGSRINPVTGFLEFYNMFREIKPAYMIEIRDAAGALLSARSFDATPEPFYTEGGPPQQGLTGPYTTNYQTTFVIDRPDDTTADPNAWVFVRLLLRVEPSPSGILNDTLATIHGGTQMCGLTAVRWSVDTDHLAYAPTVPDGGEL</sequence>
<organism evidence="1 2">
    <name type="scientific">Rhodococcus zopfii</name>
    <dbReference type="NCBI Taxonomy" id="43772"/>
    <lineage>
        <taxon>Bacteria</taxon>
        <taxon>Bacillati</taxon>
        <taxon>Actinomycetota</taxon>
        <taxon>Actinomycetes</taxon>
        <taxon>Mycobacteriales</taxon>
        <taxon>Nocardiaceae</taxon>
        <taxon>Rhodococcus</taxon>
    </lineage>
</organism>
<dbReference type="EMBL" id="WBMO01000001">
    <property type="protein sequence ID" value="MDV2477146.1"/>
    <property type="molecule type" value="Genomic_DNA"/>
</dbReference>
<gene>
    <name evidence="1" type="ORF">F8M49_20715</name>
</gene>
<evidence type="ECO:0000313" key="1">
    <source>
        <dbReference type="EMBL" id="MDV2477146.1"/>
    </source>
</evidence>
<keyword evidence="2" id="KW-1185">Reference proteome</keyword>
<proteinExistence type="predicted"/>
<comment type="caution">
    <text evidence="1">The sequence shown here is derived from an EMBL/GenBank/DDBJ whole genome shotgun (WGS) entry which is preliminary data.</text>
</comment>